<organism evidence="3 4">
    <name type="scientific">Morus notabilis</name>
    <dbReference type="NCBI Taxonomy" id="981085"/>
    <lineage>
        <taxon>Eukaryota</taxon>
        <taxon>Viridiplantae</taxon>
        <taxon>Streptophyta</taxon>
        <taxon>Embryophyta</taxon>
        <taxon>Tracheophyta</taxon>
        <taxon>Spermatophyta</taxon>
        <taxon>Magnoliopsida</taxon>
        <taxon>eudicotyledons</taxon>
        <taxon>Gunneridae</taxon>
        <taxon>Pentapetalae</taxon>
        <taxon>rosids</taxon>
        <taxon>fabids</taxon>
        <taxon>Rosales</taxon>
        <taxon>Moraceae</taxon>
        <taxon>Moreae</taxon>
        <taxon>Morus</taxon>
    </lineage>
</organism>
<gene>
    <name evidence="3" type="ORF">L484_011403</name>
</gene>
<evidence type="ECO:0000313" key="3">
    <source>
        <dbReference type="EMBL" id="EXC20159.1"/>
    </source>
</evidence>
<dbReference type="eggNOG" id="ENOG502QXRC">
    <property type="taxonomic scope" value="Eukaryota"/>
</dbReference>
<feature type="region of interest" description="Disordered" evidence="1">
    <location>
        <begin position="138"/>
        <end position="159"/>
    </location>
</feature>
<evidence type="ECO:0000313" key="4">
    <source>
        <dbReference type="Proteomes" id="UP000030645"/>
    </source>
</evidence>
<feature type="compositionally biased region" description="Basic residues" evidence="1">
    <location>
        <begin position="147"/>
        <end position="156"/>
    </location>
</feature>
<keyword evidence="2" id="KW-0472">Membrane</keyword>
<keyword evidence="2" id="KW-0812">Transmembrane</keyword>
<sequence length="332" mass="37487">MKSLSSVGIGLSVVFSCLFLALIAELYYLFWWKKRLITNRSEIENHDYISPAKELFYMFCWRKHSAFSHSALNPQEICSSSTRIPINDNNNTLLQEPNDDFLFKPFEEDGPETQFMTLQNCSGPPRFLFTIVEETKEDLESEDGKSHNNKSKKGSRSRSLSDLLVTLETPYLTPLASPPFFTPPLTPGGSYGHQGINFLFQSTAEEEFNRIIRSSSSLSSSPPPKFKFLQEAEEKLIKKRLMEKAETETGLVKIVDGNIISDKKWKENEGGTTPTTTTISSILKENEEDESFITITVDKNKAREIISSQVLPLASSPSTFRSAPINKKLNPH</sequence>
<keyword evidence="2" id="KW-1133">Transmembrane helix</keyword>
<name>W9S8K6_9ROSA</name>
<dbReference type="STRING" id="981085.W9S8K6"/>
<dbReference type="PANTHER" id="PTHR34054:SF2">
    <property type="entry name" value="EXPRESSED PROTEIN"/>
    <property type="match status" value="1"/>
</dbReference>
<dbReference type="OrthoDB" id="1707227at2759"/>
<dbReference type="PANTHER" id="PTHR34054">
    <property type="entry name" value="EXPRESSED PROTEIN"/>
    <property type="match status" value="1"/>
</dbReference>
<evidence type="ECO:0000256" key="1">
    <source>
        <dbReference type="SAM" id="MobiDB-lite"/>
    </source>
</evidence>
<reference evidence="4" key="1">
    <citation type="submission" date="2013-01" db="EMBL/GenBank/DDBJ databases">
        <title>Draft Genome Sequence of a Mulberry Tree, Morus notabilis C.K. Schneid.</title>
        <authorList>
            <person name="He N."/>
            <person name="Zhao S."/>
        </authorList>
    </citation>
    <scope>NUCLEOTIDE SEQUENCE</scope>
</reference>
<proteinExistence type="predicted"/>
<keyword evidence="4" id="KW-1185">Reference proteome</keyword>
<dbReference type="Proteomes" id="UP000030645">
    <property type="component" value="Unassembled WGS sequence"/>
</dbReference>
<protein>
    <submittedName>
        <fullName evidence="3">Uncharacterized protein</fullName>
    </submittedName>
</protein>
<dbReference type="AlphaFoldDB" id="W9S8K6"/>
<dbReference type="KEGG" id="mnt:21394664"/>
<evidence type="ECO:0000256" key="2">
    <source>
        <dbReference type="SAM" id="Phobius"/>
    </source>
</evidence>
<dbReference type="InterPro" id="IPR045884">
    <property type="entry name" value="At5g59350-like"/>
</dbReference>
<accession>W9S8K6</accession>
<dbReference type="EMBL" id="KE345906">
    <property type="protein sequence ID" value="EXC20159.1"/>
    <property type="molecule type" value="Genomic_DNA"/>
</dbReference>
<dbReference type="PROSITE" id="PS51257">
    <property type="entry name" value="PROKAR_LIPOPROTEIN"/>
    <property type="match status" value="1"/>
</dbReference>
<feature type="transmembrane region" description="Helical" evidence="2">
    <location>
        <begin position="6"/>
        <end position="30"/>
    </location>
</feature>